<proteinExistence type="predicted"/>
<comment type="caution">
    <text evidence="2">The sequence shown here is derived from an EMBL/GenBank/DDBJ whole genome shotgun (WGS) entry which is preliminary data.</text>
</comment>
<evidence type="ECO:0000313" key="2">
    <source>
        <dbReference type="EMBL" id="GIY11831.1"/>
    </source>
</evidence>
<dbReference type="EMBL" id="BPLR01006707">
    <property type="protein sequence ID" value="GIY11831.1"/>
    <property type="molecule type" value="Genomic_DNA"/>
</dbReference>
<gene>
    <name evidence="2" type="ORF">CEXT_768171</name>
</gene>
<reference evidence="2 3" key="1">
    <citation type="submission" date="2021-06" db="EMBL/GenBank/DDBJ databases">
        <title>Caerostris extrusa draft genome.</title>
        <authorList>
            <person name="Kono N."/>
            <person name="Arakawa K."/>
        </authorList>
    </citation>
    <scope>NUCLEOTIDE SEQUENCE [LARGE SCALE GENOMIC DNA]</scope>
</reference>
<dbReference type="AlphaFoldDB" id="A0AAV4QUQ9"/>
<evidence type="ECO:0000256" key="1">
    <source>
        <dbReference type="SAM" id="MobiDB-lite"/>
    </source>
</evidence>
<accession>A0AAV4QUQ9</accession>
<dbReference type="Proteomes" id="UP001054945">
    <property type="component" value="Unassembled WGS sequence"/>
</dbReference>
<organism evidence="2 3">
    <name type="scientific">Caerostris extrusa</name>
    <name type="common">Bark spider</name>
    <name type="synonym">Caerostris bankana</name>
    <dbReference type="NCBI Taxonomy" id="172846"/>
    <lineage>
        <taxon>Eukaryota</taxon>
        <taxon>Metazoa</taxon>
        <taxon>Ecdysozoa</taxon>
        <taxon>Arthropoda</taxon>
        <taxon>Chelicerata</taxon>
        <taxon>Arachnida</taxon>
        <taxon>Araneae</taxon>
        <taxon>Araneomorphae</taxon>
        <taxon>Entelegynae</taxon>
        <taxon>Araneoidea</taxon>
        <taxon>Araneidae</taxon>
        <taxon>Caerostris</taxon>
    </lineage>
</organism>
<protein>
    <submittedName>
        <fullName evidence="2">Uncharacterized protein</fullName>
    </submittedName>
</protein>
<feature type="region of interest" description="Disordered" evidence="1">
    <location>
        <begin position="74"/>
        <end position="108"/>
    </location>
</feature>
<sequence>MADSYAKDTKPILLPFRMEKWRKSGDHSYHIFMTTNTAPADIKSGKIASDSHSRFTGGILHFYDLFRTPCRHKTKTSPKYLRTPEISKVQPYPGHGTGTRFPVHGNRR</sequence>
<keyword evidence="3" id="KW-1185">Reference proteome</keyword>
<name>A0AAV4QUQ9_CAEEX</name>
<evidence type="ECO:0000313" key="3">
    <source>
        <dbReference type="Proteomes" id="UP001054945"/>
    </source>
</evidence>